<evidence type="ECO:0000256" key="1">
    <source>
        <dbReference type="ARBA" id="ARBA00004442"/>
    </source>
</evidence>
<gene>
    <name evidence="9" type="ORF">L1967_21635</name>
</gene>
<sequence length="457" mass="51953">MKTYIYKLCCIVTAFVTLCSCEAYLEPDLSDNQLATSDVFVSDATALAAINGIYGDFTQRVDPISISNGSLSVIGGLCADELYDFTQEYQAYNINEVPFTAFGPEYYYWFDTYNIIYSANAILEGLEDAPNLSEDLKIQLRGESYFVRAFLHFYLVNMYGGIPIIISTDYKENASKGSASVSEVYEQVVNDLKKAEELLTDEYPSSKKLRPNKYVVQAMLSRVYLYMEEWQLAEEYATKLISGPYALEEDPNNVFTIENEETIWQLMPSNANSTVVNEGRWFNPGQTPTYVLTETVLNALDTEDARFENWVKNVEYENQMYYYPFKYKPSGGTSIAQYSVVLRLGEQYLIRAEARAKQDKLNGALEDLNKVRTVHGDLEGFAGGMNPEELLSKIIEERQIEFLGEWGHRWLDLKRTGKADAVLSVLKPKTWEATDVLWPINTKELGANPKLEQNPGY</sequence>
<keyword evidence="4" id="KW-0472">Membrane</keyword>
<protein>
    <submittedName>
        <fullName evidence="9">RagB/SusD family nutrient uptake outer membrane protein</fullName>
    </submittedName>
</protein>
<dbReference type="Pfam" id="PF14322">
    <property type="entry name" value="SusD-like_3"/>
    <property type="match status" value="1"/>
</dbReference>
<evidence type="ECO:0000256" key="4">
    <source>
        <dbReference type="ARBA" id="ARBA00023136"/>
    </source>
</evidence>
<evidence type="ECO:0000259" key="7">
    <source>
        <dbReference type="Pfam" id="PF07980"/>
    </source>
</evidence>
<dbReference type="InterPro" id="IPR033985">
    <property type="entry name" value="SusD-like_N"/>
</dbReference>
<evidence type="ECO:0000256" key="3">
    <source>
        <dbReference type="ARBA" id="ARBA00022729"/>
    </source>
</evidence>
<feature type="signal peptide" evidence="6">
    <location>
        <begin position="1"/>
        <end position="25"/>
    </location>
</feature>
<keyword evidence="10" id="KW-1185">Reference proteome</keyword>
<comment type="caution">
    <text evidence="9">The sequence shown here is derived from an EMBL/GenBank/DDBJ whole genome shotgun (WGS) entry which is preliminary data.</text>
</comment>
<keyword evidence="5" id="KW-0998">Cell outer membrane</keyword>
<dbReference type="PROSITE" id="PS51257">
    <property type="entry name" value="PROKAR_LIPOPROTEIN"/>
    <property type="match status" value="1"/>
</dbReference>
<dbReference type="Pfam" id="PF07980">
    <property type="entry name" value="SusD_RagB"/>
    <property type="match status" value="1"/>
</dbReference>
<evidence type="ECO:0000256" key="2">
    <source>
        <dbReference type="ARBA" id="ARBA00006275"/>
    </source>
</evidence>
<evidence type="ECO:0000259" key="8">
    <source>
        <dbReference type="Pfam" id="PF14322"/>
    </source>
</evidence>
<feature type="domain" description="SusD-like N-terminal" evidence="8">
    <location>
        <begin position="82"/>
        <end position="225"/>
    </location>
</feature>
<evidence type="ECO:0000256" key="6">
    <source>
        <dbReference type="SAM" id="SignalP"/>
    </source>
</evidence>
<accession>A0A9X2A2E8</accession>
<evidence type="ECO:0000313" key="9">
    <source>
        <dbReference type="EMBL" id="MCL6220901.1"/>
    </source>
</evidence>
<feature type="domain" description="RagB/SusD" evidence="7">
    <location>
        <begin position="275"/>
        <end position="457"/>
    </location>
</feature>
<feature type="chain" id="PRO_5040818771" evidence="6">
    <location>
        <begin position="26"/>
        <end position="457"/>
    </location>
</feature>
<dbReference type="InterPro" id="IPR012944">
    <property type="entry name" value="SusD_RagB_dom"/>
</dbReference>
<dbReference type="Gene3D" id="1.25.40.390">
    <property type="match status" value="1"/>
</dbReference>
<dbReference type="EMBL" id="JAKHSK010000065">
    <property type="protein sequence ID" value="MCL6220901.1"/>
    <property type="molecule type" value="Genomic_DNA"/>
</dbReference>
<dbReference type="CDD" id="cd08977">
    <property type="entry name" value="SusD"/>
    <property type="match status" value="1"/>
</dbReference>
<proteinExistence type="inferred from homology"/>
<dbReference type="InterPro" id="IPR011990">
    <property type="entry name" value="TPR-like_helical_dom_sf"/>
</dbReference>
<keyword evidence="3 6" id="KW-0732">Signal</keyword>
<name>A0A9X2A2E8_9FLAO</name>
<reference evidence="9" key="1">
    <citation type="submission" date="2022-01" db="EMBL/GenBank/DDBJ databases">
        <title>Genome sequencing of Zunongwangia sp. M21534 genome.</title>
        <authorList>
            <person name="Chen Y."/>
            <person name="Dong C."/>
            <person name="Shao Z."/>
        </authorList>
    </citation>
    <scope>NUCLEOTIDE SEQUENCE</scope>
    <source>
        <strain evidence="9">MCCC M21534</strain>
    </source>
</reference>
<evidence type="ECO:0000256" key="5">
    <source>
        <dbReference type="ARBA" id="ARBA00023237"/>
    </source>
</evidence>
<organism evidence="9 10">
    <name type="scientific">Zunongwangia pacifica</name>
    <dbReference type="NCBI Taxonomy" id="2911062"/>
    <lineage>
        <taxon>Bacteria</taxon>
        <taxon>Pseudomonadati</taxon>
        <taxon>Bacteroidota</taxon>
        <taxon>Flavobacteriia</taxon>
        <taxon>Flavobacteriales</taxon>
        <taxon>Flavobacteriaceae</taxon>
        <taxon>Zunongwangia</taxon>
    </lineage>
</organism>
<evidence type="ECO:0000313" key="10">
    <source>
        <dbReference type="Proteomes" id="UP001139521"/>
    </source>
</evidence>
<comment type="similarity">
    <text evidence="2">Belongs to the SusD family.</text>
</comment>
<dbReference type="SUPFAM" id="SSF48452">
    <property type="entry name" value="TPR-like"/>
    <property type="match status" value="1"/>
</dbReference>
<dbReference type="AlphaFoldDB" id="A0A9X2A2E8"/>
<comment type="subcellular location">
    <subcellularLocation>
        <location evidence="1">Cell outer membrane</location>
    </subcellularLocation>
</comment>
<dbReference type="Proteomes" id="UP001139521">
    <property type="component" value="Unassembled WGS sequence"/>
</dbReference>
<dbReference type="RefSeq" id="WP_249603576.1">
    <property type="nucleotide sequence ID" value="NZ_JAKHSK010000065.1"/>
</dbReference>